<dbReference type="VEuPathDB" id="ToxoDB:EBH_0011320"/>
<evidence type="ECO:0000313" key="2">
    <source>
        <dbReference type="EMBL" id="CDJ46217.1"/>
    </source>
</evidence>
<organism evidence="2 3">
    <name type="scientific">Eimeria brunetti</name>
    <dbReference type="NCBI Taxonomy" id="51314"/>
    <lineage>
        <taxon>Eukaryota</taxon>
        <taxon>Sar</taxon>
        <taxon>Alveolata</taxon>
        <taxon>Apicomplexa</taxon>
        <taxon>Conoidasida</taxon>
        <taxon>Coccidia</taxon>
        <taxon>Eucoccidiorida</taxon>
        <taxon>Eimeriorina</taxon>
        <taxon>Eimeriidae</taxon>
        <taxon>Eimeria</taxon>
    </lineage>
</organism>
<feature type="region of interest" description="Disordered" evidence="1">
    <location>
        <begin position="506"/>
        <end position="559"/>
    </location>
</feature>
<proteinExistence type="predicted"/>
<feature type="compositionally biased region" description="Polar residues" evidence="1">
    <location>
        <begin position="857"/>
        <end position="877"/>
    </location>
</feature>
<reference evidence="2" key="1">
    <citation type="submission" date="2013-10" db="EMBL/GenBank/DDBJ databases">
        <title>Genomic analysis of the causative agents of coccidiosis in chickens.</title>
        <authorList>
            <person name="Reid A.J."/>
            <person name="Blake D."/>
            <person name="Billington K."/>
            <person name="Browne H."/>
            <person name="Dunn M."/>
            <person name="Hung S."/>
            <person name="Kawahara F."/>
            <person name="Miranda-Saavedra D."/>
            <person name="Mourier T."/>
            <person name="Nagra H."/>
            <person name="Otto T.D."/>
            <person name="Rawlings N."/>
            <person name="Sanchez A."/>
            <person name="Sanders M."/>
            <person name="Subramaniam C."/>
            <person name="Tay Y."/>
            <person name="Dear P."/>
            <person name="Doerig C."/>
            <person name="Gruber A."/>
            <person name="Parkinson J."/>
            <person name="Shirley M."/>
            <person name="Wan K.L."/>
            <person name="Berriman M."/>
            <person name="Tomley F."/>
            <person name="Pain A."/>
        </authorList>
    </citation>
    <scope>NUCLEOTIDE SEQUENCE [LARGE SCALE GENOMIC DNA]</scope>
    <source>
        <strain evidence="2">Houghton</strain>
    </source>
</reference>
<accession>U6L723</accession>
<feature type="compositionally biased region" description="Polar residues" evidence="1">
    <location>
        <begin position="506"/>
        <end position="515"/>
    </location>
</feature>
<feature type="compositionally biased region" description="Polar residues" evidence="1">
    <location>
        <begin position="581"/>
        <end position="594"/>
    </location>
</feature>
<dbReference type="OrthoDB" id="348276at2759"/>
<dbReference type="AlphaFoldDB" id="U6L723"/>
<dbReference type="Proteomes" id="UP000030750">
    <property type="component" value="Unassembled WGS sequence"/>
</dbReference>
<feature type="compositionally biased region" description="Acidic residues" evidence="1">
    <location>
        <begin position="109"/>
        <end position="120"/>
    </location>
</feature>
<feature type="region of interest" description="Disordered" evidence="1">
    <location>
        <begin position="192"/>
        <end position="213"/>
    </location>
</feature>
<reference evidence="2" key="2">
    <citation type="submission" date="2013-10" db="EMBL/GenBank/DDBJ databases">
        <authorList>
            <person name="Aslett M."/>
        </authorList>
    </citation>
    <scope>NUCLEOTIDE SEQUENCE [LARGE SCALE GENOMIC DNA]</scope>
    <source>
        <strain evidence="2">Houghton</strain>
    </source>
</reference>
<evidence type="ECO:0000313" key="3">
    <source>
        <dbReference type="Proteomes" id="UP000030750"/>
    </source>
</evidence>
<gene>
    <name evidence="2" type="ORF">EBH_0011320</name>
</gene>
<feature type="compositionally biased region" description="Low complexity" evidence="1">
    <location>
        <begin position="820"/>
        <end position="829"/>
    </location>
</feature>
<sequence>MELFSIEQLPAAGPRALVNNGELWGSHTAQERHSEAAEARPSLLLRPHTDKRFEPSILHLLAATITSLAVVYLVLRCFEKTLSHRQGAAFRSLGTETNGAEDECSWIEESEEDEQADDNDQGTSSDGPEAFLAIPGTSFTTPPPAAYSADAAWGYGAPATSGGAGRHIEPVDGYRGAVEDITEEETVLVGVEEESKPTTTPLGRGGNGIPREIDPLTTMEIRKGFWQNRILTRQAREQLRRLLDGVRSHACACYELLPHVGQRQMLRLTVAVMKVLSMQLGVLSLTPDSAMENLRKQAGWAVVDLGNRALELSVTEPNLQHHREDVADMLFFTLAVVNPRPPGEGLSPEKYKYKILGILGFNAVLNWYMQGILLGMQYHVGEHGSPLPNEFVGNNIHLLHILQRHHAKRVINDTRARWFCVYCQRQIQKMTFFFPVQLTRAGQVPIASVAEFSADLREDINRAGGLPYAAMHDVKYIGGAPETGVRLGRLGDYLLLHFEGDASHSENLPSISAGASHQRMPEMQASPTPPPGEAGTWEFDHSEDPRGVGSSPGSWHSPWTLQQAHVDDTWNELDAQHHNKPQQQLSHLQASPESAESHAQPPKPTELPSLRAPNTGAECPPGHSQEKTSPTPLTFPSWVPSSAGDFAGVYRGAAHKQVSAETLRAPDSAPWGHSGSVQQTEISFQQLSPATESLRHHSGFETSSGQPPETMDSLPGTQHPTYLPTDEVGATSMNIYLQQGLTLTEGPPGAPVTRGPHEVSSGLERWVQSTRMQAAGQSSQRAPKVGHPPEVERPEETVAAHAFGATTRWTLPPQMEEGRSPVSSRPSSPEFDIPDAEPPLSIAPRYAFDNLKLSFASPSQTPSQHLGTTASHTSPQPSSIPPDVLHSRFEQVGSPTEAASPETLLEFRSRGPVFPSPSTESAGLAVPPTPQHGGAAGIGELEAALGALVAEDIISDNHPGQT</sequence>
<evidence type="ECO:0000256" key="1">
    <source>
        <dbReference type="SAM" id="MobiDB-lite"/>
    </source>
</evidence>
<name>U6L723_9EIME</name>
<feature type="region of interest" description="Disordered" evidence="1">
    <location>
        <begin position="578"/>
        <end position="639"/>
    </location>
</feature>
<feature type="region of interest" description="Disordered" evidence="1">
    <location>
        <begin position="857"/>
        <end position="937"/>
    </location>
</feature>
<keyword evidence="3" id="KW-1185">Reference proteome</keyword>
<feature type="region of interest" description="Disordered" evidence="1">
    <location>
        <begin position="688"/>
        <end position="726"/>
    </location>
</feature>
<protein>
    <submittedName>
        <fullName evidence="2">Uncharacterized protein</fullName>
    </submittedName>
</protein>
<feature type="region of interest" description="Disordered" evidence="1">
    <location>
        <begin position="808"/>
        <end position="839"/>
    </location>
</feature>
<dbReference type="EMBL" id="HG710323">
    <property type="protein sequence ID" value="CDJ46217.1"/>
    <property type="molecule type" value="Genomic_DNA"/>
</dbReference>
<feature type="region of interest" description="Disordered" evidence="1">
    <location>
        <begin position="109"/>
        <end position="128"/>
    </location>
</feature>